<keyword evidence="2" id="KW-0732">Signal</keyword>
<evidence type="ECO:0000256" key="1">
    <source>
        <dbReference type="SAM" id="MobiDB-lite"/>
    </source>
</evidence>
<name>A0A6G0U8Z0_APHGL</name>
<dbReference type="PANTHER" id="PTHR11008">
    <property type="entry name" value="PROTEIN TAKEOUT-LIKE PROTEIN"/>
    <property type="match status" value="1"/>
</dbReference>
<feature type="signal peptide" evidence="2">
    <location>
        <begin position="1"/>
        <end position="26"/>
    </location>
</feature>
<dbReference type="Gene3D" id="3.15.10.30">
    <property type="entry name" value="Haemolymph juvenile hormone binding protein"/>
    <property type="match status" value="1"/>
</dbReference>
<accession>A0A6G0U8Z0</accession>
<dbReference type="InterPro" id="IPR020234">
    <property type="entry name" value="Mite_allergen_group-7"/>
</dbReference>
<dbReference type="EMBL" id="VYZN01000001">
    <property type="protein sequence ID" value="KAE9545417.1"/>
    <property type="molecule type" value="Genomic_DNA"/>
</dbReference>
<feature type="region of interest" description="Disordered" evidence="1">
    <location>
        <begin position="137"/>
        <end position="169"/>
    </location>
</feature>
<dbReference type="Pfam" id="PF16984">
    <property type="entry name" value="Grp7_allergen"/>
    <property type="match status" value="1"/>
</dbReference>
<dbReference type="InterPro" id="IPR038606">
    <property type="entry name" value="To_sf"/>
</dbReference>
<keyword evidence="4" id="KW-1185">Reference proteome</keyword>
<dbReference type="SMART" id="SM00700">
    <property type="entry name" value="JHBP"/>
    <property type="match status" value="1"/>
</dbReference>
<dbReference type="Pfam" id="PF06585">
    <property type="entry name" value="JHBP"/>
    <property type="match status" value="1"/>
</dbReference>
<comment type="caution">
    <text evidence="3">The sequence shown here is derived from an EMBL/GenBank/DDBJ whole genome shotgun (WGS) entry which is preliminary data.</text>
</comment>
<evidence type="ECO:0000256" key="2">
    <source>
        <dbReference type="SAM" id="SignalP"/>
    </source>
</evidence>
<dbReference type="Proteomes" id="UP000475862">
    <property type="component" value="Unassembled WGS sequence"/>
</dbReference>
<dbReference type="PANTHER" id="PTHR11008:SF13">
    <property type="entry name" value="FI04421P"/>
    <property type="match status" value="1"/>
</dbReference>
<feature type="chain" id="PRO_5026072144" description="Lipid-binding serum glycoprotein N-terminal domain-containing protein" evidence="2">
    <location>
        <begin position="27"/>
        <end position="612"/>
    </location>
</feature>
<proteinExistence type="predicted"/>
<dbReference type="OrthoDB" id="6412801at2759"/>
<dbReference type="AlphaFoldDB" id="A0A6G0U8Z0"/>
<dbReference type="Gene3D" id="3.15.10.50">
    <property type="match status" value="1"/>
</dbReference>
<reference evidence="3 4" key="1">
    <citation type="submission" date="2019-08" db="EMBL/GenBank/DDBJ databases">
        <title>The genome of the soybean aphid Biotype 1, its phylome, world population structure and adaptation to the North American continent.</title>
        <authorList>
            <person name="Giordano R."/>
            <person name="Donthu R.K."/>
            <person name="Hernandez A.G."/>
            <person name="Wright C.L."/>
            <person name="Zimin A.V."/>
        </authorList>
    </citation>
    <scope>NUCLEOTIDE SEQUENCE [LARGE SCALE GENOMIC DNA]</scope>
    <source>
        <tissue evidence="3">Whole aphids</tissue>
    </source>
</reference>
<evidence type="ECO:0008006" key="5">
    <source>
        <dbReference type="Google" id="ProtNLM"/>
    </source>
</evidence>
<dbReference type="InterPro" id="IPR010562">
    <property type="entry name" value="Haemolymph_juvenile_hormone-bd"/>
</dbReference>
<evidence type="ECO:0000313" key="4">
    <source>
        <dbReference type="Proteomes" id="UP000475862"/>
    </source>
</evidence>
<protein>
    <recommendedName>
        <fullName evidence="5">Lipid-binding serum glycoprotein N-terminal domain-containing protein</fullName>
    </recommendedName>
</protein>
<organism evidence="3 4">
    <name type="scientific">Aphis glycines</name>
    <name type="common">Soybean aphid</name>
    <dbReference type="NCBI Taxonomy" id="307491"/>
    <lineage>
        <taxon>Eukaryota</taxon>
        <taxon>Metazoa</taxon>
        <taxon>Ecdysozoa</taxon>
        <taxon>Arthropoda</taxon>
        <taxon>Hexapoda</taxon>
        <taxon>Insecta</taxon>
        <taxon>Pterygota</taxon>
        <taxon>Neoptera</taxon>
        <taxon>Paraneoptera</taxon>
        <taxon>Hemiptera</taxon>
        <taxon>Sternorrhyncha</taxon>
        <taxon>Aphidomorpha</taxon>
        <taxon>Aphidoidea</taxon>
        <taxon>Aphididae</taxon>
        <taxon>Aphidini</taxon>
        <taxon>Aphis</taxon>
        <taxon>Aphis</taxon>
    </lineage>
</organism>
<evidence type="ECO:0000313" key="3">
    <source>
        <dbReference type="EMBL" id="KAE9545417.1"/>
    </source>
</evidence>
<dbReference type="InterPro" id="IPR038602">
    <property type="entry name" value="Mite_allergen_7_sf"/>
</dbReference>
<sequence>MKTAVAVAIALSLCGVLPFVARPAVALPVAADEQNESLTTAIEDSTTIKPLEPTTENVVQTTAEPEVGTTEYVVQTTTEPELGTTEYVDITTKLISDTSTNIEVQTTTEPEVGTTEYVEITTEPIPDTTIENVVQTTTEPPPKETSSSTEVSIPTTMEPEKNIEDGNNTMPAEVVKDKLSEQIRKILRHYQRPDPVGFPGAPIPDPLSIPPMSKDFGMVFMTFKNMTVHGLSKFKVEHVNTDLKNMRVYVLLKIKRMYVLGNYTMRSWLSRPAAGPFNVTLIDVEAAAEAALEPDEDGVLQATDTEMDMQFKDCELDFKNLGFGASMLQGVISTMGSVLFEGIKPFIINEVNTNLRADVNAQVKAITSKLPKLTMPVPDMAVAEGRAYVRRMGFDPYHIADRHIKEGPLNFTITELTIAGLSNFQRVGDIGLQVRGPVLQLAVHVITGSVNGSLRWSYQLGLVKTFGRTGVSNFTVDHIQVRALVNQTLDIRNKPVLEKLDIEVGKIEVQMDRKEPLDYVIEIAVNSLPSLLRHIIVDALEEPIKMKVQTILDDVKVEKLVEDRLPELDRLAGDETTTASLTTPRPSLSSYTLLKPSPATSTNYLQYTSHVL</sequence>
<gene>
    <name evidence="3" type="ORF">AGLY_000960</name>
</gene>